<keyword evidence="2" id="KW-1185">Reference proteome</keyword>
<comment type="caution">
    <text evidence="1">The sequence shown here is derived from an EMBL/GenBank/DDBJ whole genome shotgun (WGS) entry which is preliminary data.</text>
</comment>
<sequence length="112" mass="12760">MSIVYEGRAYKLKYTGKRRRDKKWCKDSVFTNLDVTSVLGQIPHMEACPMDPHLAYKMEKMAVLKKRSAEETKPIHAIYDKEASAEALTSGYFPVEYGNKEVILVIKNNASS</sequence>
<name>A0A0V0SEV0_9BILA</name>
<dbReference type="EMBL" id="JYDL01000012">
    <property type="protein sequence ID" value="KRX25325.1"/>
    <property type="molecule type" value="Genomic_DNA"/>
</dbReference>
<organism evidence="1 2">
    <name type="scientific">Trichinella nelsoni</name>
    <dbReference type="NCBI Taxonomy" id="6336"/>
    <lineage>
        <taxon>Eukaryota</taxon>
        <taxon>Metazoa</taxon>
        <taxon>Ecdysozoa</taxon>
        <taxon>Nematoda</taxon>
        <taxon>Enoplea</taxon>
        <taxon>Dorylaimia</taxon>
        <taxon>Trichinellida</taxon>
        <taxon>Trichinellidae</taxon>
        <taxon>Trichinella</taxon>
    </lineage>
</organism>
<accession>A0A0V0SEV0</accession>
<evidence type="ECO:0000313" key="2">
    <source>
        <dbReference type="Proteomes" id="UP000054630"/>
    </source>
</evidence>
<dbReference type="AlphaFoldDB" id="A0A0V0SEV0"/>
<reference evidence="1 2" key="1">
    <citation type="submission" date="2015-01" db="EMBL/GenBank/DDBJ databases">
        <title>Evolution of Trichinella species and genotypes.</title>
        <authorList>
            <person name="Korhonen P.K."/>
            <person name="Edoardo P."/>
            <person name="Giuseppe L.R."/>
            <person name="Gasser R.B."/>
        </authorList>
    </citation>
    <scope>NUCLEOTIDE SEQUENCE [LARGE SCALE GENOMIC DNA]</scope>
    <source>
        <strain evidence="1">ISS37</strain>
    </source>
</reference>
<proteinExistence type="predicted"/>
<protein>
    <recommendedName>
        <fullName evidence="3">FLYWCH-type domain-containing protein</fullName>
    </recommendedName>
</protein>
<dbReference type="Proteomes" id="UP000054630">
    <property type="component" value="Unassembled WGS sequence"/>
</dbReference>
<evidence type="ECO:0000313" key="1">
    <source>
        <dbReference type="EMBL" id="KRX25325.1"/>
    </source>
</evidence>
<evidence type="ECO:0008006" key="3">
    <source>
        <dbReference type="Google" id="ProtNLM"/>
    </source>
</evidence>
<gene>
    <name evidence="1" type="ORF">T07_13852</name>
</gene>
<dbReference type="OrthoDB" id="6154864at2759"/>